<dbReference type="CDD" id="cd20537">
    <property type="entry name" value="CYCLIN_CCNO-like_rpt2"/>
    <property type="match status" value="1"/>
</dbReference>
<keyword evidence="9" id="KW-1185">Reference proteome</keyword>
<keyword evidence="1" id="KW-0132">Cell division</keyword>
<dbReference type="SMART" id="SM00385">
    <property type="entry name" value="CYCLIN"/>
    <property type="match status" value="2"/>
</dbReference>
<sequence length="577" mass="65483">MSLGAPGTSRRNRSRNQRWRSAYVREYEEIRGQHYSAELEPVWAGKMAIVNDVKEEYVVLMNRCLQAENVYACIKKLASGLDIQDCPPRRSPFALKGPLRIPALSPPPSIWFEGVNCSPQSFFAPRPTKPCCRTSASTMKDVSVLHKHSRNSLVYPKKRPSPHGVSKAHKTPLLIPAARGVVRKTPRSAKAQLAQQRQQAQLQALRRDGVLLEEEYRDDIRQYMHQMERYTMSSLQSMDQQPEIRWHMRPCLVDFLVEVHFTFRLRPETLYLTLNIVDRYVSRRVVFIKHYQLVGCAALWIAAKFEDAKDRVPTVQDLAQICRDEYDDTAFIQMEGHILSTIQWTLGHPTAEAWLRLMCVGACVEDAKVQHVARFLMEITLFYREFVKFSPSTIALAALTLARFLCGKPRRVWDESEEVFAVINYLDTRLSKHVNDLSETLVKKYSYAFYSKAATFVVQYYLQGGHYTRPVTSIPLPATPIRSPSSTASTPMTASDTSEDLPLTPTTPAFPSDPFAGAGHSSSSSDKENMATSFEPVLNKHRIETAPEQFLPHDFVTFGRPALHTLTNVSSPRAMVS</sequence>
<protein>
    <recommendedName>
        <fullName evidence="10">Cyclin N-terminal domain-containing protein</fullName>
    </recommendedName>
</protein>
<dbReference type="Proteomes" id="UP000815677">
    <property type="component" value="Unassembled WGS sequence"/>
</dbReference>
<dbReference type="InterPro" id="IPR013763">
    <property type="entry name" value="Cyclin-like_dom"/>
</dbReference>
<evidence type="ECO:0000259" key="6">
    <source>
        <dbReference type="SMART" id="SM00385"/>
    </source>
</evidence>
<evidence type="ECO:0000256" key="5">
    <source>
        <dbReference type="SAM" id="MobiDB-lite"/>
    </source>
</evidence>
<dbReference type="InterPro" id="IPR004367">
    <property type="entry name" value="Cyclin_C-dom"/>
</dbReference>
<dbReference type="Gene3D" id="1.10.472.10">
    <property type="entry name" value="Cyclin-like"/>
    <property type="match status" value="2"/>
</dbReference>
<dbReference type="Pfam" id="PF00134">
    <property type="entry name" value="Cyclin_N"/>
    <property type="match status" value="1"/>
</dbReference>
<evidence type="ECO:0000256" key="2">
    <source>
        <dbReference type="ARBA" id="ARBA00023127"/>
    </source>
</evidence>
<name>A0ABQ0LF71_MYCCL</name>
<dbReference type="EMBL" id="DF845807">
    <property type="protein sequence ID" value="GAT49765.1"/>
    <property type="molecule type" value="Genomic_DNA"/>
</dbReference>
<feature type="domain" description="Cyclin-like" evidence="6">
    <location>
        <begin position="353"/>
        <end position="439"/>
    </location>
</feature>
<evidence type="ECO:0000259" key="7">
    <source>
        <dbReference type="SMART" id="SM01332"/>
    </source>
</evidence>
<keyword evidence="3" id="KW-0131">Cell cycle</keyword>
<dbReference type="InterPro" id="IPR006671">
    <property type="entry name" value="Cyclin_N"/>
</dbReference>
<accession>A0ABQ0LF71</accession>
<evidence type="ECO:0000313" key="9">
    <source>
        <dbReference type="Proteomes" id="UP000815677"/>
    </source>
</evidence>
<dbReference type="PROSITE" id="PS00292">
    <property type="entry name" value="CYCLINS"/>
    <property type="match status" value="1"/>
</dbReference>
<gene>
    <name evidence="8" type="ORF">MCHLO_07056</name>
</gene>
<evidence type="ECO:0000256" key="1">
    <source>
        <dbReference type="ARBA" id="ARBA00022618"/>
    </source>
</evidence>
<evidence type="ECO:0000313" key="8">
    <source>
        <dbReference type="EMBL" id="GAT49765.1"/>
    </source>
</evidence>
<comment type="similarity">
    <text evidence="4">Belongs to the cyclin family.</text>
</comment>
<feature type="domain" description="Cyclin-like" evidence="6">
    <location>
        <begin position="254"/>
        <end position="340"/>
    </location>
</feature>
<feature type="region of interest" description="Disordered" evidence="5">
    <location>
        <begin position="478"/>
        <end position="531"/>
    </location>
</feature>
<dbReference type="SMART" id="SM01332">
    <property type="entry name" value="Cyclin_C"/>
    <property type="match status" value="1"/>
</dbReference>
<reference evidence="8" key="1">
    <citation type="submission" date="2014-09" db="EMBL/GenBank/DDBJ databases">
        <title>Genome sequence of the luminous mushroom Mycena chlorophos for searching fungal bioluminescence genes.</title>
        <authorList>
            <person name="Tanaka Y."/>
            <person name="Kasuga D."/>
            <person name="Oba Y."/>
            <person name="Hase S."/>
            <person name="Sato K."/>
            <person name="Oba Y."/>
            <person name="Sakakibara Y."/>
        </authorList>
    </citation>
    <scope>NUCLEOTIDE SEQUENCE</scope>
</reference>
<dbReference type="SUPFAM" id="SSF47954">
    <property type="entry name" value="Cyclin-like"/>
    <property type="match status" value="2"/>
</dbReference>
<evidence type="ECO:0008006" key="10">
    <source>
        <dbReference type="Google" id="ProtNLM"/>
    </source>
</evidence>
<feature type="compositionally biased region" description="Low complexity" evidence="5">
    <location>
        <begin position="483"/>
        <end position="496"/>
    </location>
</feature>
<dbReference type="InterPro" id="IPR036915">
    <property type="entry name" value="Cyclin-like_sf"/>
</dbReference>
<dbReference type="InterPro" id="IPR048258">
    <property type="entry name" value="Cyclins_cyclin-box"/>
</dbReference>
<dbReference type="PANTHER" id="PTHR10177">
    <property type="entry name" value="CYCLINS"/>
    <property type="match status" value="1"/>
</dbReference>
<evidence type="ECO:0000256" key="3">
    <source>
        <dbReference type="ARBA" id="ARBA00023306"/>
    </source>
</evidence>
<dbReference type="InterPro" id="IPR039361">
    <property type="entry name" value="Cyclin"/>
</dbReference>
<keyword evidence="2 4" id="KW-0195">Cyclin</keyword>
<evidence type="ECO:0000256" key="4">
    <source>
        <dbReference type="RuleBase" id="RU000383"/>
    </source>
</evidence>
<proteinExistence type="inferred from homology"/>
<feature type="domain" description="Cyclin C-terminal" evidence="7">
    <location>
        <begin position="349"/>
        <end position="459"/>
    </location>
</feature>
<organism evidence="8 9">
    <name type="scientific">Mycena chlorophos</name>
    <name type="common">Agaric fungus</name>
    <name type="synonym">Agaricus chlorophos</name>
    <dbReference type="NCBI Taxonomy" id="658473"/>
    <lineage>
        <taxon>Eukaryota</taxon>
        <taxon>Fungi</taxon>
        <taxon>Dikarya</taxon>
        <taxon>Basidiomycota</taxon>
        <taxon>Agaricomycotina</taxon>
        <taxon>Agaricomycetes</taxon>
        <taxon>Agaricomycetidae</taxon>
        <taxon>Agaricales</taxon>
        <taxon>Marasmiineae</taxon>
        <taxon>Mycenaceae</taxon>
        <taxon>Mycena</taxon>
    </lineage>
</organism>
<dbReference type="Pfam" id="PF02984">
    <property type="entry name" value="Cyclin_C"/>
    <property type="match status" value="1"/>
</dbReference>